<evidence type="ECO:0000256" key="5">
    <source>
        <dbReference type="ARBA" id="ARBA00023136"/>
    </source>
</evidence>
<evidence type="ECO:0000256" key="6">
    <source>
        <dbReference type="SAM" id="MobiDB-lite"/>
    </source>
</evidence>
<evidence type="ECO:0000256" key="3">
    <source>
        <dbReference type="ARBA" id="ARBA00022692"/>
    </source>
</evidence>
<sequence length="165" mass="17431">MTDPYGPVAPGPAPSPPAPAAATGPDHSDFPARLAAWLIDSVILGAGMMLVLTVMIPLPWLFPSGRSGLEGVTEASQVALSITLSWLYSACQESGPYQATPGKRAVGLIVTADDGGRVTFTQATVRFFTKSLLSSILYAGYLMALATPRNQALHDLIARTYVTRR</sequence>
<feature type="domain" description="RDD" evidence="8">
    <location>
        <begin position="32"/>
        <end position="158"/>
    </location>
</feature>
<feature type="compositionally biased region" description="Pro residues" evidence="6">
    <location>
        <begin position="7"/>
        <end position="19"/>
    </location>
</feature>
<evidence type="ECO:0000256" key="4">
    <source>
        <dbReference type="ARBA" id="ARBA00022989"/>
    </source>
</evidence>
<dbReference type="PANTHER" id="PTHR36115">
    <property type="entry name" value="PROLINE-RICH ANTIGEN HOMOLOG-RELATED"/>
    <property type="match status" value="1"/>
</dbReference>
<keyword evidence="4 7" id="KW-1133">Transmembrane helix</keyword>
<dbReference type="InterPro" id="IPR051791">
    <property type="entry name" value="Pra-immunoreactive"/>
</dbReference>
<organism evidence="9 10">
    <name type="scientific">Deinococcus soli</name>
    <name type="common">ex Cha et al. 2016</name>
    <dbReference type="NCBI Taxonomy" id="1309411"/>
    <lineage>
        <taxon>Bacteria</taxon>
        <taxon>Thermotogati</taxon>
        <taxon>Deinococcota</taxon>
        <taxon>Deinococci</taxon>
        <taxon>Deinococcales</taxon>
        <taxon>Deinococcaceae</taxon>
        <taxon>Deinococcus</taxon>
    </lineage>
</organism>
<dbReference type="AlphaFoldDB" id="A0AAE4BL00"/>
<dbReference type="Pfam" id="PF06271">
    <property type="entry name" value="RDD"/>
    <property type="match status" value="1"/>
</dbReference>
<keyword evidence="2" id="KW-1003">Cell membrane</keyword>
<evidence type="ECO:0000256" key="2">
    <source>
        <dbReference type="ARBA" id="ARBA00022475"/>
    </source>
</evidence>
<name>A0AAE4BL00_9DEIO</name>
<dbReference type="GO" id="GO:0005886">
    <property type="term" value="C:plasma membrane"/>
    <property type="evidence" value="ECO:0007669"/>
    <property type="project" value="UniProtKB-SubCell"/>
</dbReference>
<comment type="caution">
    <text evidence="9">The sequence shown here is derived from an EMBL/GenBank/DDBJ whole genome shotgun (WGS) entry which is preliminary data.</text>
</comment>
<accession>A0AAE4BL00</accession>
<reference evidence="9" key="1">
    <citation type="submission" date="2023-07" db="EMBL/GenBank/DDBJ databases">
        <title>Sorghum-associated microbial communities from plants grown in Nebraska, USA.</title>
        <authorList>
            <person name="Schachtman D."/>
        </authorList>
    </citation>
    <scope>NUCLEOTIDE SEQUENCE</scope>
    <source>
        <strain evidence="9">BE330</strain>
    </source>
</reference>
<gene>
    <name evidence="9" type="ORF">J2Y00_001936</name>
</gene>
<keyword evidence="3 7" id="KW-0812">Transmembrane</keyword>
<dbReference type="EMBL" id="JAVDQK010000004">
    <property type="protein sequence ID" value="MDR6218373.1"/>
    <property type="molecule type" value="Genomic_DNA"/>
</dbReference>
<feature type="transmembrane region" description="Helical" evidence="7">
    <location>
        <begin position="34"/>
        <end position="58"/>
    </location>
</feature>
<dbReference type="Proteomes" id="UP001185331">
    <property type="component" value="Unassembled WGS sequence"/>
</dbReference>
<keyword evidence="5 7" id="KW-0472">Membrane</keyword>
<evidence type="ECO:0000259" key="8">
    <source>
        <dbReference type="Pfam" id="PF06271"/>
    </source>
</evidence>
<proteinExistence type="predicted"/>
<evidence type="ECO:0000256" key="1">
    <source>
        <dbReference type="ARBA" id="ARBA00004651"/>
    </source>
</evidence>
<protein>
    <submittedName>
        <fullName evidence="9">RDD family membrane protein YckC</fullName>
    </submittedName>
</protein>
<comment type="subcellular location">
    <subcellularLocation>
        <location evidence="1">Cell membrane</location>
        <topology evidence="1">Multi-pass membrane protein</topology>
    </subcellularLocation>
</comment>
<dbReference type="InterPro" id="IPR010432">
    <property type="entry name" value="RDD"/>
</dbReference>
<evidence type="ECO:0000313" key="9">
    <source>
        <dbReference type="EMBL" id="MDR6218373.1"/>
    </source>
</evidence>
<dbReference type="RefSeq" id="WP_309854802.1">
    <property type="nucleotide sequence ID" value="NZ_JAVDQJ010000005.1"/>
</dbReference>
<feature type="region of interest" description="Disordered" evidence="6">
    <location>
        <begin position="1"/>
        <end position="26"/>
    </location>
</feature>
<evidence type="ECO:0000256" key="7">
    <source>
        <dbReference type="SAM" id="Phobius"/>
    </source>
</evidence>
<evidence type="ECO:0000313" key="10">
    <source>
        <dbReference type="Proteomes" id="UP001185331"/>
    </source>
</evidence>